<feature type="transmembrane region" description="Helical" evidence="1">
    <location>
        <begin position="30"/>
        <end position="49"/>
    </location>
</feature>
<dbReference type="PhylomeDB" id="G5EFU4"/>
<evidence type="ECO:0000256" key="1">
    <source>
        <dbReference type="SAM" id="Phobius"/>
    </source>
</evidence>
<dbReference type="Bgee" id="WBGene00010157">
    <property type="expression patterns" value="Expressed in adult organism and 1 other cell type or tissue"/>
</dbReference>
<keyword evidence="1" id="KW-1133">Transmembrane helix</keyword>
<dbReference type="InterPro" id="IPR002656">
    <property type="entry name" value="Acyl_transf_3_dom"/>
</dbReference>
<accession>G5EFU4</accession>
<dbReference type="PANTHER" id="PTHR23028:SF3">
    <property type="entry name" value="ACYL_TRANSF_3 DOMAIN-CONTAINING PROTEIN-RELATED"/>
    <property type="match status" value="1"/>
</dbReference>
<feature type="transmembrane region" description="Helical" evidence="1">
    <location>
        <begin position="70"/>
        <end position="94"/>
    </location>
</feature>
<feature type="transmembrane region" description="Helical" evidence="1">
    <location>
        <begin position="270"/>
        <end position="290"/>
    </location>
</feature>
<evidence type="ECO:0000259" key="2">
    <source>
        <dbReference type="Pfam" id="PF01757"/>
    </source>
</evidence>
<keyword evidence="1" id="KW-0812">Transmembrane</keyword>
<sequence>MRVDIQCLRGLAILFVFLYHLFPLTFGNGYLGVDIFFVISGYLMARNLTHMKISKISDIFRFYYRRFRRILPLYYLSVAAITIAVHVCLREFWWDVNRKYSLGSLFLYLADSTSINLFIHTWSLGVEMQFYLLAPFIFFAIQFLPNTTLKLITALLITSIGMIAYLSINAQFAFNFMFLRLWQFAAGFTALFWRDFQNLSSKSKEPKEPRETQRVFESNDVANCSVAVLFLCLLPTHLGSMWLRPLVTLTAAGLIFMENKSCQILQSPTLTYLGDISYVVYLVHWPVISLLKGSTIQSQVYCVALTLLISVIVHHCFEKQYLQLGIKSVIALILVLIALNASIQYTIRYENFWKQKYLPRLEKIVNQNLAMLPFITAYEPRKDNCVEWDFPGLSNGGFSGYDYCRFPKGRGNLSVMVIGNSYVLNLNEHVRAQFNYNYSDWRSLFIIGCGGFFHGDPSTEIGRYEQKSLLVAKQQVELHKPDVLFIIARYSDTVKEPIWSGETDELLRRMNENLAFYERFVKKIYILAPHPQYPLNFMNSFLDHVTRKPNELETLHLNKVDVDEEWMYARERFQSLKCDKCQVFDLGQEFLDGDRYLTFDRKTKLSYVDNQIHLTGPAVAKCDHVFKKIADEVMGST</sequence>
<dbReference type="InterPro" id="IPR043968">
    <property type="entry name" value="SGNH"/>
</dbReference>
<dbReference type="InterPro" id="IPR050879">
    <property type="entry name" value="Acyltransferase_3"/>
</dbReference>
<protein>
    <submittedName>
        <fullName evidence="4">Acyl_transf_3 domain-containing protein</fullName>
    </submittedName>
</protein>
<dbReference type="OrthoDB" id="207378at2759"/>
<dbReference type="eggNOG" id="ENOG502S34G">
    <property type="taxonomic scope" value="Eukaryota"/>
</dbReference>
<feature type="transmembrane region" description="Helical" evidence="1">
    <location>
        <begin position="329"/>
        <end position="347"/>
    </location>
</feature>
<dbReference type="GO" id="GO:0016747">
    <property type="term" value="F:acyltransferase activity, transferring groups other than amino-acyl groups"/>
    <property type="evidence" value="ECO:0007669"/>
    <property type="project" value="InterPro"/>
</dbReference>
<feature type="transmembrane region" description="Helical" evidence="1">
    <location>
        <begin position="114"/>
        <end position="139"/>
    </location>
</feature>
<feature type="transmembrane region" description="Helical" evidence="1">
    <location>
        <begin position="151"/>
        <end position="168"/>
    </location>
</feature>
<feature type="domain" description="Acyltransferase 3" evidence="2">
    <location>
        <begin position="4"/>
        <end position="311"/>
    </location>
</feature>
<feature type="transmembrane region" description="Helical" evidence="1">
    <location>
        <begin position="296"/>
        <end position="317"/>
    </location>
</feature>
<evidence type="ECO:0000259" key="3">
    <source>
        <dbReference type="Pfam" id="PF19040"/>
    </source>
</evidence>
<keyword evidence="1" id="KW-0472">Membrane</keyword>
<dbReference type="HOGENOM" id="CLU_005679_12_1_1"/>
<feature type="transmembrane region" description="Helical" evidence="1">
    <location>
        <begin position="7"/>
        <end position="24"/>
    </location>
</feature>
<dbReference type="EMBL" id="BX284601">
    <property type="protein sequence ID" value="CAB04489.2"/>
    <property type="molecule type" value="Genomic_DNA"/>
</dbReference>
<dbReference type="AlphaFoldDB" id="G5EFU4"/>
<dbReference type="Pfam" id="PF01757">
    <property type="entry name" value="Acyl_transf_3"/>
    <property type="match status" value="1"/>
</dbReference>
<dbReference type="Pfam" id="PF19040">
    <property type="entry name" value="SGNH"/>
    <property type="match status" value="1"/>
</dbReference>
<reference evidence="4" key="1">
    <citation type="journal article" date="1998" name="Science, e1252229">
        <title>Genome sequence of the nematode C. elegans: a platform for investigating biology.</title>
        <authorList>
            <consortium name="The C. elegans sequencing consortium"/>
            <person name="Sulson J.E."/>
            <person name="Waterston R."/>
        </authorList>
    </citation>
    <scope>NUCLEOTIDE SEQUENCE</scope>
    <source>
        <strain evidence="4">Bristol N2</strain>
    </source>
</reference>
<evidence type="ECO:0000313" key="4">
    <source>
        <dbReference type="EMBL" id="CAB04489.2"/>
    </source>
</evidence>
<dbReference type="PaxDb" id="6239-F56G4.1"/>
<proteinExistence type="predicted"/>
<dbReference type="PANTHER" id="PTHR23028">
    <property type="entry name" value="ACETYLTRANSFERASE"/>
    <property type="match status" value="1"/>
</dbReference>
<feature type="domain" description="SGNH" evidence="3">
    <location>
        <begin position="400"/>
        <end position="627"/>
    </location>
</feature>
<name>G5EFU4_CAEEL</name>
<organism evidence="4">
    <name type="scientific">Caenorhabditis elegans</name>
    <dbReference type="NCBI Taxonomy" id="6239"/>
    <lineage>
        <taxon>Eukaryota</taxon>
        <taxon>Metazoa</taxon>
        <taxon>Ecdysozoa</taxon>
        <taxon>Nematoda</taxon>
        <taxon>Chromadorea</taxon>
        <taxon>Rhabditida</taxon>
        <taxon>Rhabditina</taxon>
        <taxon>Rhabditomorpha</taxon>
        <taxon>Rhabditoidea</taxon>
        <taxon>Rhabditidae</taxon>
        <taxon>Peloderinae</taxon>
        <taxon>Caenorhabditis</taxon>
    </lineage>
</organism>
<reference evidence="4" key="2">
    <citation type="submission" date="2003-03" db="EMBL/GenBank/DDBJ databases">
        <authorList>
            <person name="Sulson J.E."/>
            <person name="Waterston R."/>
        </authorList>
    </citation>
    <scope>NUCLEOTIDE SEQUENCE</scope>
    <source>
        <strain evidence="4">Bristol N2</strain>
    </source>
</reference>
<dbReference type="InParanoid" id="G5EFU4"/>
<gene>
    <name evidence="4" type="primary">oac-34</name>
    <name evidence="4" type="ORF">CELE_F56G4.1</name>
</gene>